<organism evidence="1 2">
    <name type="scientific">Camellia lanceoleosa</name>
    <dbReference type="NCBI Taxonomy" id="1840588"/>
    <lineage>
        <taxon>Eukaryota</taxon>
        <taxon>Viridiplantae</taxon>
        <taxon>Streptophyta</taxon>
        <taxon>Embryophyta</taxon>
        <taxon>Tracheophyta</taxon>
        <taxon>Spermatophyta</taxon>
        <taxon>Magnoliopsida</taxon>
        <taxon>eudicotyledons</taxon>
        <taxon>Gunneridae</taxon>
        <taxon>Pentapetalae</taxon>
        <taxon>asterids</taxon>
        <taxon>Ericales</taxon>
        <taxon>Theaceae</taxon>
        <taxon>Camellia</taxon>
    </lineage>
</organism>
<name>A0ACC0GF31_9ERIC</name>
<dbReference type="EMBL" id="CM045765">
    <property type="protein sequence ID" value="KAI7999762.1"/>
    <property type="molecule type" value="Genomic_DNA"/>
</dbReference>
<protein>
    <submittedName>
        <fullName evidence="1">Uncharacterized protein</fullName>
    </submittedName>
</protein>
<reference evidence="1 2" key="1">
    <citation type="journal article" date="2022" name="Plant J.">
        <title>Chromosome-level genome of Camellia lanceoleosa provides a valuable resource for understanding genome evolution and self-incompatibility.</title>
        <authorList>
            <person name="Gong W."/>
            <person name="Xiao S."/>
            <person name="Wang L."/>
            <person name="Liao Z."/>
            <person name="Chang Y."/>
            <person name="Mo W."/>
            <person name="Hu G."/>
            <person name="Li W."/>
            <person name="Zhao G."/>
            <person name="Zhu H."/>
            <person name="Hu X."/>
            <person name="Ji K."/>
            <person name="Xiang X."/>
            <person name="Song Q."/>
            <person name="Yuan D."/>
            <person name="Jin S."/>
            <person name="Zhang L."/>
        </authorList>
    </citation>
    <scope>NUCLEOTIDE SEQUENCE [LARGE SCALE GENOMIC DNA]</scope>
    <source>
        <strain evidence="1">SQ_2022a</strain>
    </source>
</reference>
<gene>
    <name evidence="1" type="ORF">LOK49_LG09G00053</name>
</gene>
<proteinExistence type="predicted"/>
<comment type="caution">
    <text evidence="1">The sequence shown here is derived from an EMBL/GenBank/DDBJ whole genome shotgun (WGS) entry which is preliminary data.</text>
</comment>
<sequence length="112" mass="12593">MIHKIIHLHTSPLHYSISKWLCFSLYALFCSSSLSTTSMLPQLFLLFNHILMIRSLSFLNQIDLSCSLSQGQEAYSILVLPDEGTTNTQCESQLLFLGHSEVPNSTDGQMLN</sequence>
<dbReference type="Proteomes" id="UP001060215">
    <property type="component" value="Chromosome 8"/>
</dbReference>
<evidence type="ECO:0000313" key="1">
    <source>
        <dbReference type="EMBL" id="KAI7999762.1"/>
    </source>
</evidence>
<keyword evidence="2" id="KW-1185">Reference proteome</keyword>
<evidence type="ECO:0000313" key="2">
    <source>
        <dbReference type="Proteomes" id="UP001060215"/>
    </source>
</evidence>
<accession>A0ACC0GF31</accession>